<organism evidence="5 6">
    <name type="scientific">Peribacillus deserti</name>
    <dbReference type="NCBI Taxonomy" id="673318"/>
    <lineage>
        <taxon>Bacteria</taxon>
        <taxon>Bacillati</taxon>
        <taxon>Bacillota</taxon>
        <taxon>Bacilli</taxon>
        <taxon>Bacillales</taxon>
        <taxon>Bacillaceae</taxon>
        <taxon>Peribacillus</taxon>
    </lineage>
</organism>
<dbReference type="Gene3D" id="2.60.60.30">
    <property type="entry name" value="sav2460 like domains"/>
    <property type="match status" value="1"/>
</dbReference>
<reference evidence="5 6" key="1">
    <citation type="submission" date="2017-11" db="EMBL/GenBank/DDBJ databases">
        <title>Comparitive Functional Genomics of Dry Heat Resistant strains isolated from the Viking Spacecraft.</title>
        <authorList>
            <person name="Seuylemezian A."/>
            <person name="Cooper K."/>
            <person name="Vaishampayan P."/>
        </authorList>
    </citation>
    <scope>NUCLEOTIDE SEQUENCE [LARGE SCALE GENOMIC DNA]</scope>
    <source>
        <strain evidence="5 6">V1-29</strain>
    </source>
</reference>
<evidence type="ECO:0000256" key="1">
    <source>
        <dbReference type="ARBA" id="ARBA00008775"/>
    </source>
</evidence>
<evidence type="ECO:0000313" key="5">
    <source>
        <dbReference type="EMBL" id="PLT31415.1"/>
    </source>
</evidence>
<sequence>MAVSLSKGQKVDLTKGQPGLNNLLVGLGWDPSQSGMDLDASVFLLAENGKVTGEQDFVFYNNPQGGQGSVIYSGDNRSGQGVQDDEQIRIDLRRVPQHVHRIAFTITIHEGESRRQNFGQVQNAYVRALDEPSGQVLVQYNLGRDFSVETAVVVAELYRYKGEWKFSATGSGFSGGLAALCHNFGIEVESPQPSPSAVTGNAFGSNPAPSYQQEQPQRSFTPQQSYNNTMPAGRPMGGSVHNPMQGTGPSHSSGSGFTCSRCGSQNIMTGKKGFGLGKAAIGGLVLGPIGLLGGFIGGNKLKLTCVNCNHSWEPGQSEISRITDTLKNQAKNVIQQYKTAESLDGIVAGLALVAMADGRLEHAEKQKVQEFITQSPELSSFGPGKALSKFDYFVGNMTRDHYRGKEEALGKLHKLRSKPDLAKLVVRYCVAVGYADGDFSYEEQQMVSDICRMLNLNPSEFLY</sequence>
<dbReference type="InterPro" id="IPR051324">
    <property type="entry name" value="Stress/Tellurium_Resist"/>
</dbReference>
<dbReference type="Gene3D" id="1.10.3680.10">
    <property type="entry name" value="TerB-like"/>
    <property type="match status" value="1"/>
</dbReference>
<feature type="domain" description="Co-chaperone DjlA N-terminal" evidence="4">
    <location>
        <begin position="346"/>
        <end position="461"/>
    </location>
</feature>
<comment type="similarity">
    <text evidence="1">Belongs to the CAPAB/TerDEXZ family.</text>
</comment>
<evidence type="ECO:0000259" key="3">
    <source>
        <dbReference type="Pfam" id="PF02342"/>
    </source>
</evidence>
<feature type="compositionally biased region" description="Polar residues" evidence="2">
    <location>
        <begin position="242"/>
        <end position="255"/>
    </location>
</feature>
<dbReference type="PANTHER" id="PTHR32097">
    <property type="entry name" value="CAMP-BINDING PROTEIN 1-RELATED"/>
    <property type="match status" value="1"/>
</dbReference>
<dbReference type="RefSeq" id="WP_101640166.1">
    <property type="nucleotide sequence ID" value="NZ_PGUY01000008.1"/>
</dbReference>
<dbReference type="CDD" id="cd06974">
    <property type="entry name" value="TerD_like"/>
    <property type="match status" value="1"/>
</dbReference>
<protein>
    <submittedName>
        <fullName evidence="5">Tellurium resistance protein TerD</fullName>
    </submittedName>
</protein>
<dbReference type="Pfam" id="PF05099">
    <property type="entry name" value="TerB"/>
    <property type="match status" value="1"/>
</dbReference>
<dbReference type="SUPFAM" id="SSF158682">
    <property type="entry name" value="TerB-like"/>
    <property type="match status" value="1"/>
</dbReference>
<feature type="region of interest" description="Disordered" evidence="2">
    <location>
        <begin position="190"/>
        <end position="255"/>
    </location>
</feature>
<feature type="compositionally biased region" description="Polar residues" evidence="2">
    <location>
        <begin position="195"/>
        <end position="230"/>
    </location>
</feature>
<evidence type="ECO:0000313" key="6">
    <source>
        <dbReference type="Proteomes" id="UP000234748"/>
    </source>
</evidence>
<evidence type="ECO:0000259" key="4">
    <source>
        <dbReference type="Pfam" id="PF05099"/>
    </source>
</evidence>
<name>A0A2N5MAT4_9BACI</name>
<dbReference type="CDD" id="cd07176">
    <property type="entry name" value="terB"/>
    <property type="match status" value="1"/>
</dbReference>
<dbReference type="InterPro" id="IPR007791">
    <property type="entry name" value="DjlA_N"/>
</dbReference>
<dbReference type="Pfam" id="PF02342">
    <property type="entry name" value="TerD"/>
    <property type="match status" value="1"/>
</dbReference>
<dbReference type="InterPro" id="IPR003325">
    <property type="entry name" value="TerD"/>
</dbReference>
<dbReference type="OrthoDB" id="4123258at2"/>
<dbReference type="PANTHER" id="PTHR32097:SF4">
    <property type="entry name" value="GENERAL STRESS PROTEIN 16U"/>
    <property type="match status" value="1"/>
</dbReference>
<accession>A0A2N5MAT4</accession>
<gene>
    <name evidence="5" type="ORF">CUU66_02835</name>
</gene>
<proteinExistence type="inferred from homology"/>
<dbReference type="Proteomes" id="UP000234748">
    <property type="component" value="Unassembled WGS sequence"/>
</dbReference>
<dbReference type="EMBL" id="PGUY01000008">
    <property type="protein sequence ID" value="PLT31415.1"/>
    <property type="molecule type" value="Genomic_DNA"/>
</dbReference>
<feature type="domain" description="TerD" evidence="3">
    <location>
        <begin position="1"/>
        <end position="184"/>
    </location>
</feature>
<comment type="caution">
    <text evidence="5">The sequence shown here is derived from an EMBL/GenBank/DDBJ whole genome shotgun (WGS) entry which is preliminary data.</text>
</comment>
<dbReference type="InterPro" id="IPR029024">
    <property type="entry name" value="TerB-like"/>
</dbReference>
<keyword evidence="6" id="KW-1185">Reference proteome</keyword>
<dbReference type="AlphaFoldDB" id="A0A2N5MAT4"/>
<evidence type="ECO:0000256" key="2">
    <source>
        <dbReference type="SAM" id="MobiDB-lite"/>
    </source>
</evidence>